<dbReference type="AlphaFoldDB" id="A3IKS2"/>
<protein>
    <submittedName>
        <fullName evidence="1">Uncharacterized protein</fullName>
    </submittedName>
</protein>
<dbReference type="RefSeq" id="WP_008273935.1">
    <property type="nucleotide sequence ID" value="NZ_AAXW01000004.1"/>
</dbReference>
<comment type="caution">
    <text evidence="1">The sequence shown here is derived from an EMBL/GenBank/DDBJ whole genome shotgun (WGS) entry which is preliminary data.</text>
</comment>
<reference evidence="1 2" key="1">
    <citation type="submission" date="2007-03" db="EMBL/GenBank/DDBJ databases">
        <authorList>
            <person name="Stal L."/>
            <person name="Ferriera S."/>
            <person name="Johnson J."/>
            <person name="Kravitz S."/>
            <person name="Beeson K."/>
            <person name="Sutton G."/>
            <person name="Rogers Y.-H."/>
            <person name="Friedman R."/>
            <person name="Frazier M."/>
            <person name="Venter J.C."/>
        </authorList>
    </citation>
    <scope>NUCLEOTIDE SEQUENCE [LARGE SCALE GENOMIC DNA]</scope>
    <source>
        <strain evidence="1 2">CCY0110</strain>
    </source>
</reference>
<gene>
    <name evidence="1" type="ORF">CY0110_21882</name>
</gene>
<accession>A3IKS2</accession>
<sequence>MHDKLTANLNQIDLDDLISESVDNAVSRRQQNLELENDIVEISDQDVKKIKGGFPHTCGMVQCDLF</sequence>
<name>A3IKS2_9CHRO</name>
<evidence type="ECO:0000313" key="1">
    <source>
        <dbReference type="EMBL" id="EAZ92791.1"/>
    </source>
</evidence>
<dbReference type="EMBL" id="AAXW01000004">
    <property type="protein sequence ID" value="EAZ92791.1"/>
    <property type="molecule type" value="Genomic_DNA"/>
</dbReference>
<proteinExistence type="predicted"/>
<dbReference type="OrthoDB" id="515342at2"/>
<keyword evidence="2" id="KW-1185">Reference proteome</keyword>
<dbReference type="Proteomes" id="UP000003781">
    <property type="component" value="Unassembled WGS sequence"/>
</dbReference>
<evidence type="ECO:0000313" key="2">
    <source>
        <dbReference type="Proteomes" id="UP000003781"/>
    </source>
</evidence>
<organism evidence="1 2">
    <name type="scientific">Crocosphaera chwakensis CCY0110</name>
    <dbReference type="NCBI Taxonomy" id="391612"/>
    <lineage>
        <taxon>Bacteria</taxon>
        <taxon>Bacillati</taxon>
        <taxon>Cyanobacteriota</taxon>
        <taxon>Cyanophyceae</taxon>
        <taxon>Oscillatoriophycideae</taxon>
        <taxon>Chroococcales</taxon>
        <taxon>Aphanothecaceae</taxon>
        <taxon>Crocosphaera</taxon>
        <taxon>Crocosphaera chwakensis</taxon>
    </lineage>
</organism>